<sequence>MPDTSLTFIRVDGPKKGQSRFVKFGRRMGLKLGPQPIAAQNTPSVSGWQE</sequence>
<organism evidence="1 2">
    <name type="scientific">Flintibacter hominis</name>
    <dbReference type="NCBI Taxonomy" id="2763048"/>
    <lineage>
        <taxon>Bacteria</taxon>
        <taxon>Bacillati</taxon>
        <taxon>Bacillota</taxon>
        <taxon>Clostridia</taxon>
        <taxon>Eubacteriales</taxon>
        <taxon>Flintibacter</taxon>
    </lineage>
</organism>
<evidence type="ECO:0000313" key="2">
    <source>
        <dbReference type="Proteomes" id="UP000628736"/>
    </source>
</evidence>
<dbReference type="RefSeq" id="WP_186852738.1">
    <property type="nucleotide sequence ID" value="NZ_JACOPO010000004.1"/>
</dbReference>
<evidence type="ECO:0000313" key="1">
    <source>
        <dbReference type="EMBL" id="MBC5722688.1"/>
    </source>
</evidence>
<protein>
    <submittedName>
        <fullName evidence="1">Uncharacterized protein</fullName>
    </submittedName>
</protein>
<comment type="caution">
    <text evidence="1">The sequence shown here is derived from an EMBL/GenBank/DDBJ whole genome shotgun (WGS) entry which is preliminary data.</text>
</comment>
<dbReference type="Proteomes" id="UP000628736">
    <property type="component" value="Unassembled WGS sequence"/>
</dbReference>
<accession>A0A8J6JAL2</accession>
<dbReference type="AlphaFoldDB" id="A0A8J6JAL2"/>
<name>A0A8J6JAL2_9FIRM</name>
<dbReference type="EMBL" id="JACOPO010000004">
    <property type="protein sequence ID" value="MBC5722688.1"/>
    <property type="molecule type" value="Genomic_DNA"/>
</dbReference>
<keyword evidence="2" id="KW-1185">Reference proteome</keyword>
<reference evidence="1" key="1">
    <citation type="submission" date="2020-08" db="EMBL/GenBank/DDBJ databases">
        <title>Genome public.</title>
        <authorList>
            <person name="Liu C."/>
            <person name="Sun Q."/>
        </authorList>
    </citation>
    <scope>NUCLEOTIDE SEQUENCE</scope>
    <source>
        <strain evidence="1">NSJ-23</strain>
    </source>
</reference>
<proteinExistence type="predicted"/>
<gene>
    <name evidence="1" type="ORF">H8S11_07670</name>
</gene>